<protein>
    <recommendedName>
        <fullName evidence="3">DUF4283 domain-containing protein</fullName>
    </recommendedName>
</protein>
<sequence>MESLVIPIWISFPNMRLHLFFPRILHGLDSLFGRLLKVDNATCIGSRPLLTAEIFRRKYRRLNVGRYRQKNHRIAVANRITDDKIKKNLKRWRSPLAKKMEMKVNGRKSARAGVTEAKAEFG</sequence>
<reference evidence="1 2" key="1">
    <citation type="journal article" date="2021" name="Hortic Res">
        <title>Chromosome-scale assembly of the Dendrobium chrysotoxum genome enhances the understanding of orchid evolution.</title>
        <authorList>
            <person name="Zhang Y."/>
            <person name="Zhang G.Q."/>
            <person name="Zhang D."/>
            <person name="Liu X.D."/>
            <person name="Xu X.Y."/>
            <person name="Sun W.H."/>
            <person name="Yu X."/>
            <person name="Zhu X."/>
            <person name="Wang Z.W."/>
            <person name="Zhao X."/>
            <person name="Zhong W.Y."/>
            <person name="Chen H."/>
            <person name="Yin W.L."/>
            <person name="Huang T."/>
            <person name="Niu S.C."/>
            <person name="Liu Z.J."/>
        </authorList>
    </citation>
    <scope>NUCLEOTIDE SEQUENCE [LARGE SCALE GENOMIC DNA]</scope>
    <source>
        <strain evidence="1">Lindl</strain>
    </source>
</reference>
<gene>
    <name evidence="1" type="ORF">IEQ34_022585</name>
</gene>
<evidence type="ECO:0000313" key="1">
    <source>
        <dbReference type="EMBL" id="KAH0448785.1"/>
    </source>
</evidence>
<proteinExistence type="predicted"/>
<evidence type="ECO:0008006" key="3">
    <source>
        <dbReference type="Google" id="ProtNLM"/>
    </source>
</evidence>
<dbReference type="EMBL" id="JAGFBR010000019">
    <property type="protein sequence ID" value="KAH0448785.1"/>
    <property type="molecule type" value="Genomic_DNA"/>
</dbReference>
<dbReference type="Proteomes" id="UP000775213">
    <property type="component" value="Unassembled WGS sequence"/>
</dbReference>
<evidence type="ECO:0000313" key="2">
    <source>
        <dbReference type="Proteomes" id="UP000775213"/>
    </source>
</evidence>
<organism evidence="1 2">
    <name type="scientific">Dendrobium chrysotoxum</name>
    <name type="common">Orchid</name>
    <dbReference type="NCBI Taxonomy" id="161865"/>
    <lineage>
        <taxon>Eukaryota</taxon>
        <taxon>Viridiplantae</taxon>
        <taxon>Streptophyta</taxon>
        <taxon>Embryophyta</taxon>
        <taxon>Tracheophyta</taxon>
        <taxon>Spermatophyta</taxon>
        <taxon>Magnoliopsida</taxon>
        <taxon>Liliopsida</taxon>
        <taxon>Asparagales</taxon>
        <taxon>Orchidaceae</taxon>
        <taxon>Epidendroideae</taxon>
        <taxon>Malaxideae</taxon>
        <taxon>Dendrobiinae</taxon>
        <taxon>Dendrobium</taxon>
    </lineage>
</organism>
<name>A0AAV7FK61_DENCH</name>
<dbReference type="AlphaFoldDB" id="A0AAV7FK61"/>
<comment type="caution">
    <text evidence="1">The sequence shown here is derived from an EMBL/GenBank/DDBJ whole genome shotgun (WGS) entry which is preliminary data.</text>
</comment>
<accession>A0AAV7FK61</accession>
<keyword evidence="2" id="KW-1185">Reference proteome</keyword>